<dbReference type="CDD" id="cd01555">
    <property type="entry name" value="UdpNAET"/>
    <property type="match status" value="1"/>
</dbReference>
<dbReference type="KEGG" id="spoa:EQM13_17805"/>
<dbReference type="GO" id="GO:0071555">
    <property type="term" value="P:cell wall organization"/>
    <property type="evidence" value="ECO:0007669"/>
    <property type="project" value="UniProtKB-KW"/>
</dbReference>
<evidence type="ECO:0000256" key="9">
    <source>
        <dbReference type="ARBA" id="ARBA00023316"/>
    </source>
</evidence>
<feature type="binding site" evidence="12">
    <location>
        <position position="305"/>
    </location>
    <ligand>
        <name>UDP-N-acetyl-alpha-D-glucosamine</name>
        <dbReference type="ChEBI" id="CHEBI:57705"/>
    </ligand>
</feature>
<evidence type="ECO:0000256" key="5">
    <source>
        <dbReference type="ARBA" id="ARBA00022679"/>
    </source>
</evidence>
<dbReference type="InterPro" id="IPR013792">
    <property type="entry name" value="RNA3'P_cycl/enolpyr_Trfase_a/b"/>
</dbReference>
<reference evidence="15" key="1">
    <citation type="submission" date="2019-01" db="EMBL/GenBank/DDBJ databases">
        <title>Draft genomes of a novel of Sporanaerobacter strains.</title>
        <authorList>
            <person name="Ma S."/>
        </authorList>
    </citation>
    <scope>NUCLEOTIDE SEQUENCE [LARGE SCALE GENOMIC DNA]</scope>
    <source>
        <strain evidence="15">NJN-17</strain>
    </source>
</reference>
<dbReference type="OrthoDB" id="9803760at2"/>
<keyword evidence="5 12" id="KW-0808">Transferase</keyword>
<evidence type="ECO:0000256" key="8">
    <source>
        <dbReference type="ARBA" id="ARBA00023306"/>
    </source>
</evidence>
<keyword evidence="8 12" id="KW-0131">Cell cycle</keyword>
<accession>A0A410QHD3</accession>
<evidence type="ECO:0000256" key="3">
    <source>
        <dbReference type="ARBA" id="ARBA00022490"/>
    </source>
</evidence>
<keyword evidence="4 12" id="KW-0132">Cell division</keyword>
<comment type="pathway">
    <text evidence="2 12">Cell wall biogenesis; peptidoglycan biosynthesis.</text>
</comment>
<feature type="modified residue" description="2-(S-cysteinyl)pyruvic acid O-phosphothioketal" evidence="12">
    <location>
        <position position="117"/>
    </location>
</feature>
<dbReference type="PANTHER" id="PTHR43783:SF2">
    <property type="entry name" value="UDP-N-ACETYLGLUCOSAMINE 1-CARBOXYVINYLTRANSFERASE 2"/>
    <property type="match status" value="1"/>
</dbReference>
<sequence>MKKIIIKGGNKLRGTVNISGFKNAALPIMVATILTKDKCIIENLPMIRDVDCLKEILIKIGAKVKLIEKGAMEIDTTNIEKCKLTDDINRKMRASYYLLGAGLGRFKESEVLYPGGCDIGVRPIDQHIKGFEALGATVEIDHGIIKCKADKLRGNRIYLDVVSVGATINIMMAATLAEGITIIENAAREPHIVDVANFINACGGKIIGAGTDIIKIVGVERLKGCNYSVIPDQIEAGSYMIMGVATEGDIIVNNVIPKHLEPVTAKLREMGVEVTEYGESIRVTVNKKLRSVDIKTLPYPGFPTDLQQLMSALLSKTKGTSVVTETIFDGRFKFVDELKRMGANILVDGRIAVIKGVENLMGTRVEAKDLRGGAALIVAALSANGVTEINKAYHIERGYEDIIDKLLNLGADIKEG</sequence>
<dbReference type="HAMAP" id="MF_00111">
    <property type="entry name" value="MurA"/>
    <property type="match status" value="1"/>
</dbReference>
<feature type="binding site" evidence="12">
    <location>
        <position position="327"/>
    </location>
    <ligand>
        <name>UDP-N-acetyl-alpha-D-glucosamine</name>
        <dbReference type="ChEBI" id="CHEBI:57705"/>
    </ligand>
</feature>
<dbReference type="Proteomes" id="UP000287969">
    <property type="component" value="Chromosome"/>
</dbReference>
<dbReference type="FunFam" id="3.65.10.10:FF:000001">
    <property type="entry name" value="UDP-N-acetylglucosamine 1-carboxyvinyltransferase"/>
    <property type="match status" value="1"/>
</dbReference>
<dbReference type="AlphaFoldDB" id="A0A410QHD3"/>
<proteinExistence type="inferred from homology"/>
<organism evidence="14 15">
    <name type="scientific">Acidilutibacter cellobiosedens</name>
    <dbReference type="NCBI Taxonomy" id="2507161"/>
    <lineage>
        <taxon>Bacteria</taxon>
        <taxon>Bacillati</taxon>
        <taxon>Bacillota</taxon>
        <taxon>Tissierellia</taxon>
        <taxon>Tissierellales</taxon>
        <taxon>Acidilutibacteraceae</taxon>
        <taxon>Acidilutibacter</taxon>
    </lineage>
</organism>
<evidence type="ECO:0000256" key="12">
    <source>
        <dbReference type="HAMAP-Rule" id="MF_00111"/>
    </source>
</evidence>
<feature type="binding site" evidence="12">
    <location>
        <begin position="22"/>
        <end position="23"/>
    </location>
    <ligand>
        <name>phosphoenolpyruvate</name>
        <dbReference type="ChEBI" id="CHEBI:58702"/>
    </ligand>
</feature>
<dbReference type="PANTHER" id="PTHR43783">
    <property type="entry name" value="UDP-N-ACETYLGLUCOSAMINE 1-CARBOXYVINYLTRANSFERASE"/>
    <property type="match status" value="1"/>
</dbReference>
<dbReference type="Pfam" id="PF00275">
    <property type="entry name" value="EPSP_synthase"/>
    <property type="match status" value="1"/>
</dbReference>
<dbReference type="GO" id="GO:0008360">
    <property type="term" value="P:regulation of cell shape"/>
    <property type="evidence" value="ECO:0007669"/>
    <property type="project" value="UniProtKB-KW"/>
</dbReference>
<dbReference type="SUPFAM" id="SSF55205">
    <property type="entry name" value="EPT/RTPC-like"/>
    <property type="match status" value="1"/>
</dbReference>
<feature type="domain" description="Enolpyruvate transferase" evidence="13">
    <location>
        <begin position="7"/>
        <end position="406"/>
    </location>
</feature>
<evidence type="ECO:0000256" key="2">
    <source>
        <dbReference type="ARBA" id="ARBA00004752"/>
    </source>
</evidence>
<evidence type="ECO:0000259" key="13">
    <source>
        <dbReference type="Pfam" id="PF00275"/>
    </source>
</evidence>
<name>A0A410QHD3_9FIRM</name>
<dbReference type="GO" id="GO:0005737">
    <property type="term" value="C:cytoplasm"/>
    <property type="evidence" value="ECO:0007669"/>
    <property type="project" value="UniProtKB-SubCell"/>
</dbReference>
<comment type="function">
    <text evidence="12">Cell wall formation. Adds enolpyruvyl to UDP-N-acetylglucosamine.</text>
</comment>
<dbReference type="GO" id="GO:0009252">
    <property type="term" value="P:peptidoglycan biosynthetic process"/>
    <property type="evidence" value="ECO:0007669"/>
    <property type="project" value="UniProtKB-UniRule"/>
</dbReference>
<dbReference type="NCBIfam" id="NF006873">
    <property type="entry name" value="PRK09369.1"/>
    <property type="match status" value="1"/>
</dbReference>
<dbReference type="NCBIfam" id="TIGR01072">
    <property type="entry name" value="murA"/>
    <property type="match status" value="1"/>
</dbReference>
<gene>
    <name evidence="12" type="primary">murA</name>
    <name evidence="14" type="ORF">EQM13_17805</name>
</gene>
<evidence type="ECO:0000256" key="10">
    <source>
        <dbReference type="ARBA" id="ARBA00038367"/>
    </source>
</evidence>
<comment type="similarity">
    <text evidence="10 12">Belongs to the EPSP synthase family. MurA subfamily.</text>
</comment>
<dbReference type="UniPathway" id="UPA00219"/>
<feature type="active site" description="Proton donor" evidence="12">
    <location>
        <position position="117"/>
    </location>
</feature>
<evidence type="ECO:0000256" key="1">
    <source>
        <dbReference type="ARBA" id="ARBA00004496"/>
    </source>
</evidence>
<evidence type="ECO:0000313" key="14">
    <source>
        <dbReference type="EMBL" id="QAT63284.1"/>
    </source>
</evidence>
<dbReference type="NCBIfam" id="NF009470">
    <property type="entry name" value="PRK12830.1"/>
    <property type="match status" value="1"/>
</dbReference>
<dbReference type="Gene3D" id="3.65.10.10">
    <property type="entry name" value="Enolpyruvate transferase domain"/>
    <property type="match status" value="2"/>
</dbReference>
<dbReference type="GO" id="GO:0019277">
    <property type="term" value="P:UDP-N-acetylgalactosamine biosynthetic process"/>
    <property type="evidence" value="ECO:0007669"/>
    <property type="project" value="InterPro"/>
</dbReference>
<protein>
    <recommendedName>
        <fullName evidence="12">UDP-N-acetylglucosamine 1-carboxyvinyltransferase</fullName>
        <ecNumber evidence="12">2.5.1.7</ecNumber>
    </recommendedName>
    <alternativeName>
        <fullName evidence="12">Enoylpyruvate transferase</fullName>
    </alternativeName>
    <alternativeName>
        <fullName evidence="12">UDP-N-acetylglucosamine enolpyruvyl transferase</fullName>
        <shortName evidence="12">EPT</shortName>
    </alternativeName>
</protein>
<evidence type="ECO:0000256" key="6">
    <source>
        <dbReference type="ARBA" id="ARBA00022960"/>
    </source>
</evidence>
<dbReference type="EC" id="2.5.1.7" evidence="12"/>
<keyword evidence="6 12" id="KW-0133">Cell shape</keyword>
<dbReference type="GO" id="GO:0051301">
    <property type="term" value="P:cell division"/>
    <property type="evidence" value="ECO:0007669"/>
    <property type="project" value="UniProtKB-KW"/>
</dbReference>
<keyword evidence="12" id="KW-0670">Pyruvate</keyword>
<evidence type="ECO:0000256" key="7">
    <source>
        <dbReference type="ARBA" id="ARBA00022984"/>
    </source>
</evidence>
<dbReference type="RefSeq" id="WP_071141203.1">
    <property type="nucleotide sequence ID" value="NZ_CP035282.1"/>
</dbReference>
<comment type="catalytic activity">
    <reaction evidence="11 12">
        <text>phosphoenolpyruvate + UDP-N-acetyl-alpha-D-glucosamine = UDP-N-acetyl-3-O-(1-carboxyvinyl)-alpha-D-glucosamine + phosphate</text>
        <dbReference type="Rhea" id="RHEA:18681"/>
        <dbReference type="ChEBI" id="CHEBI:43474"/>
        <dbReference type="ChEBI" id="CHEBI:57705"/>
        <dbReference type="ChEBI" id="CHEBI:58702"/>
        <dbReference type="ChEBI" id="CHEBI:68483"/>
        <dbReference type="EC" id="2.5.1.7"/>
    </reaction>
</comment>
<keyword evidence="3 12" id="KW-0963">Cytoplasm</keyword>
<keyword evidence="7 12" id="KW-0573">Peptidoglycan synthesis</keyword>
<dbReference type="EMBL" id="CP035282">
    <property type="protein sequence ID" value="QAT63284.1"/>
    <property type="molecule type" value="Genomic_DNA"/>
</dbReference>
<dbReference type="InterPro" id="IPR001986">
    <property type="entry name" value="Enolpyruvate_Tfrase_dom"/>
</dbReference>
<dbReference type="InterPro" id="IPR005750">
    <property type="entry name" value="UDP_GlcNAc_COvinyl_MurA"/>
</dbReference>
<keyword evidence="9 12" id="KW-0961">Cell wall biogenesis/degradation</keyword>
<keyword evidence="15" id="KW-1185">Reference proteome</keyword>
<evidence type="ECO:0000256" key="4">
    <source>
        <dbReference type="ARBA" id="ARBA00022618"/>
    </source>
</evidence>
<feature type="binding site" evidence="12">
    <location>
        <begin position="122"/>
        <end position="126"/>
    </location>
    <ligand>
        <name>UDP-N-acetyl-alpha-D-glucosamine</name>
        <dbReference type="ChEBI" id="CHEBI:57705"/>
    </ligand>
</feature>
<evidence type="ECO:0000313" key="15">
    <source>
        <dbReference type="Proteomes" id="UP000287969"/>
    </source>
</evidence>
<comment type="caution">
    <text evidence="12">Lacks conserved residue(s) required for the propagation of feature annotation.</text>
</comment>
<dbReference type="GO" id="GO:0008760">
    <property type="term" value="F:UDP-N-acetylglucosamine 1-carboxyvinyltransferase activity"/>
    <property type="evidence" value="ECO:0007669"/>
    <property type="project" value="UniProtKB-UniRule"/>
</dbReference>
<dbReference type="InterPro" id="IPR036968">
    <property type="entry name" value="Enolpyruvate_Tfrase_sf"/>
</dbReference>
<evidence type="ECO:0000256" key="11">
    <source>
        <dbReference type="ARBA" id="ARBA00047527"/>
    </source>
</evidence>
<comment type="subcellular location">
    <subcellularLocation>
        <location evidence="1 12">Cytoplasm</location>
    </subcellularLocation>
</comment>
<feature type="binding site" evidence="12">
    <location>
        <position position="93"/>
    </location>
    <ligand>
        <name>UDP-N-acetyl-alpha-D-glucosamine</name>
        <dbReference type="ChEBI" id="CHEBI:57705"/>
    </ligand>
</feature>
<dbReference type="InterPro" id="IPR050068">
    <property type="entry name" value="MurA_subfamily"/>
</dbReference>